<comment type="similarity">
    <text evidence="2">Belongs to the tellurite-resistance/dicarboxylate transporter (TDT) family.</text>
</comment>
<evidence type="ECO:0000313" key="11">
    <source>
        <dbReference type="Proteomes" id="UP000193144"/>
    </source>
</evidence>
<gene>
    <name evidence="10" type="ORF">BCR34DRAFT_606365</name>
</gene>
<feature type="region of interest" description="Disordered" evidence="8">
    <location>
        <begin position="1"/>
        <end position="33"/>
    </location>
</feature>
<evidence type="ECO:0000256" key="2">
    <source>
        <dbReference type="ARBA" id="ARBA00008566"/>
    </source>
</evidence>
<dbReference type="InterPro" id="IPR051629">
    <property type="entry name" value="Sulfite_efflux_TDT"/>
</dbReference>
<proteinExistence type="inferred from homology"/>
<comment type="caution">
    <text evidence="10">The sequence shown here is derived from an EMBL/GenBank/DDBJ whole genome shotgun (WGS) entry which is preliminary data.</text>
</comment>
<dbReference type="EMBL" id="MCFA01000187">
    <property type="protein sequence ID" value="ORY00160.1"/>
    <property type="molecule type" value="Genomic_DNA"/>
</dbReference>
<evidence type="ECO:0000256" key="8">
    <source>
        <dbReference type="SAM" id="MobiDB-lite"/>
    </source>
</evidence>
<evidence type="ECO:0000256" key="4">
    <source>
        <dbReference type="ARBA" id="ARBA00022475"/>
    </source>
</evidence>
<evidence type="ECO:0008006" key="12">
    <source>
        <dbReference type="Google" id="ProtNLM"/>
    </source>
</evidence>
<sequence>MEHDNAVETCPFEKPADPELGPDTLSVEEENGTGTVSPWHEFIRNFSSLWFTIALDAGVLSIIMHVLPYQFRGLPVLSTIMFVFTLVIYATVWTCFLSRWVKYFAETRRRIFNDAEEVALLGAPIVAYFTVFTIVGQVALTCSEAWGYRLTVFAVSAYRWCHDGFFDWRNCLQQRGRLDGPHGFAVIVVSYLCLGYALFLALAIYAAYLHRLIVVGWPPAEKIPGMILTIGPMGQSATALQLLATATD</sequence>
<feature type="transmembrane region" description="Helical" evidence="9">
    <location>
        <begin position="49"/>
        <end position="67"/>
    </location>
</feature>
<evidence type="ECO:0000256" key="7">
    <source>
        <dbReference type="ARBA" id="ARBA00023136"/>
    </source>
</evidence>
<dbReference type="OrthoDB" id="2901184at2759"/>
<evidence type="ECO:0000256" key="1">
    <source>
        <dbReference type="ARBA" id="ARBA00004651"/>
    </source>
</evidence>
<dbReference type="Proteomes" id="UP000193144">
    <property type="component" value="Unassembled WGS sequence"/>
</dbReference>
<dbReference type="PANTHER" id="PTHR31686:SF3">
    <property type="entry name" value="ACID TRANSPORT PROTEIN, PUTATIVE (AFU_ORTHOLOGUE AFUA_4G09410)-RELATED"/>
    <property type="match status" value="1"/>
</dbReference>
<dbReference type="PANTHER" id="PTHR31686">
    <property type="match status" value="1"/>
</dbReference>
<evidence type="ECO:0000256" key="9">
    <source>
        <dbReference type="SAM" id="Phobius"/>
    </source>
</evidence>
<comment type="subcellular location">
    <subcellularLocation>
        <location evidence="1">Cell membrane</location>
        <topology evidence="1">Multi-pass membrane protein</topology>
    </subcellularLocation>
</comment>
<evidence type="ECO:0000256" key="6">
    <source>
        <dbReference type="ARBA" id="ARBA00022989"/>
    </source>
</evidence>
<reference evidence="10 11" key="1">
    <citation type="submission" date="2016-07" db="EMBL/GenBank/DDBJ databases">
        <title>Pervasive Adenine N6-methylation of Active Genes in Fungi.</title>
        <authorList>
            <consortium name="DOE Joint Genome Institute"/>
            <person name="Mondo S.J."/>
            <person name="Dannebaum R.O."/>
            <person name="Kuo R.C."/>
            <person name="Labutti K."/>
            <person name="Haridas S."/>
            <person name="Kuo A."/>
            <person name="Salamov A."/>
            <person name="Ahrendt S.R."/>
            <person name="Lipzen A."/>
            <person name="Sullivan W."/>
            <person name="Andreopoulos W.B."/>
            <person name="Clum A."/>
            <person name="Lindquist E."/>
            <person name="Daum C."/>
            <person name="Ramamoorthy G.K."/>
            <person name="Gryganskyi A."/>
            <person name="Culley D."/>
            <person name="Magnuson J.K."/>
            <person name="James T.Y."/>
            <person name="O'Malley M.A."/>
            <person name="Stajich J.E."/>
            <person name="Spatafora J.W."/>
            <person name="Visel A."/>
            <person name="Grigoriev I.V."/>
        </authorList>
    </citation>
    <scope>NUCLEOTIDE SEQUENCE [LARGE SCALE GENOMIC DNA]</scope>
    <source>
        <strain evidence="10 11">CBS 115471</strain>
    </source>
</reference>
<evidence type="ECO:0000313" key="10">
    <source>
        <dbReference type="EMBL" id="ORY00160.1"/>
    </source>
</evidence>
<evidence type="ECO:0000256" key="5">
    <source>
        <dbReference type="ARBA" id="ARBA00022692"/>
    </source>
</evidence>
<dbReference type="GO" id="GO:0000319">
    <property type="term" value="F:sulfite transmembrane transporter activity"/>
    <property type="evidence" value="ECO:0007669"/>
    <property type="project" value="TreeGrafter"/>
</dbReference>
<dbReference type="AlphaFoldDB" id="A0A1Y1YQ65"/>
<dbReference type="GO" id="GO:0005886">
    <property type="term" value="C:plasma membrane"/>
    <property type="evidence" value="ECO:0007669"/>
    <property type="project" value="UniProtKB-SubCell"/>
</dbReference>
<keyword evidence="7 9" id="KW-0472">Membrane</keyword>
<keyword evidence="11" id="KW-1185">Reference proteome</keyword>
<protein>
    <recommendedName>
        <fullName evidence="12">Transmembrane protein</fullName>
    </recommendedName>
</protein>
<keyword evidence="5 9" id="KW-0812">Transmembrane</keyword>
<keyword evidence="4" id="KW-1003">Cell membrane</keyword>
<evidence type="ECO:0000256" key="3">
    <source>
        <dbReference type="ARBA" id="ARBA00022448"/>
    </source>
</evidence>
<feature type="transmembrane region" description="Helical" evidence="9">
    <location>
        <begin position="118"/>
        <end position="140"/>
    </location>
</feature>
<dbReference type="Gene3D" id="1.50.10.150">
    <property type="entry name" value="Voltage-dependent anion channel"/>
    <property type="match status" value="2"/>
</dbReference>
<name>A0A1Y1YQ65_9PLEO</name>
<keyword evidence="3" id="KW-0813">Transport</keyword>
<dbReference type="Pfam" id="PF03595">
    <property type="entry name" value="SLAC1"/>
    <property type="match status" value="2"/>
</dbReference>
<accession>A0A1Y1YQ65</accession>
<dbReference type="InterPro" id="IPR004695">
    <property type="entry name" value="SLAC1/Mae1/Ssu1/TehA"/>
</dbReference>
<organism evidence="10 11">
    <name type="scientific">Clohesyomyces aquaticus</name>
    <dbReference type="NCBI Taxonomy" id="1231657"/>
    <lineage>
        <taxon>Eukaryota</taxon>
        <taxon>Fungi</taxon>
        <taxon>Dikarya</taxon>
        <taxon>Ascomycota</taxon>
        <taxon>Pezizomycotina</taxon>
        <taxon>Dothideomycetes</taxon>
        <taxon>Pleosporomycetidae</taxon>
        <taxon>Pleosporales</taxon>
        <taxon>Lindgomycetaceae</taxon>
        <taxon>Clohesyomyces</taxon>
    </lineage>
</organism>
<dbReference type="InterPro" id="IPR038665">
    <property type="entry name" value="Voltage-dep_anion_channel_sf"/>
</dbReference>
<feature type="transmembrane region" description="Helical" evidence="9">
    <location>
        <begin position="73"/>
        <end position="97"/>
    </location>
</feature>
<feature type="transmembrane region" description="Helical" evidence="9">
    <location>
        <begin position="183"/>
        <end position="208"/>
    </location>
</feature>
<keyword evidence="6 9" id="KW-1133">Transmembrane helix</keyword>